<evidence type="ECO:0000256" key="5">
    <source>
        <dbReference type="ARBA" id="ARBA00023480"/>
    </source>
</evidence>
<reference evidence="6 7" key="1">
    <citation type="submission" date="2023-10" db="EMBL/GenBank/DDBJ databases">
        <authorList>
            <person name="Maclean D."/>
            <person name="Macfadyen A."/>
        </authorList>
    </citation>
    <scope>NUCLEOTIDE SEQUENCE [LARGE SCALE GENOMIC DNA]</scope>
</reference>
<dbReference type="PANTHER" id="PTHR31661">
    <property type="entry name" value="SIMILAR TO CDNA SEQUENCE BC052040"/>
    <property type="match status" value="1"/>
</dbReference>
<evidence type="ECO:0000256" key="1">
    <source>
        <dbReference type="ARBA" id="ARBA00004123"/>
    </source>
</evidence>
<keyword evidence="7" id="KW-1185">Reference proteome</keyword>
<keyword evidence="3" id="KW-0963">Cytoplasm</keyword>
<dbReference type="Proteomes" id="UP001314263">
    <property type="component" value="Unassembled WGS sequence"/>
</dbReference>
<dbReference type="InterPro" id="IPR029404">
    <property type="entry name" value="CDIN1"/>
</dbReference>
<keyword evidence="4" id="KW-0539">Nucleus</keyword>
<dbReference type="GO" id="GO:0005634">
    <property type="term" value="C:nucleus"/>
    <property type="evidence" value="ECO:0007669"/>
    <property type="project" value="UniProtKB-SubCell"/>
</dbReference>
<dbReference type="GO" id="GO:0005737">
    <property type="term" value="C:cytoplasm"/>
    <property type="evidence" value="ECO:0007669"/>
    <property type="project" value="UniProtKB-SubCell"/>
</dbReference>
<evidence type="ECO:0000313" key="7">
    <source>
        <dbReference type="Proteomes" id="UP001314263"/>
    </source>
</evidence>
<protein>
    <recommendedName>
        <fullName evidence="5">CDAN1-interacting nuclease 1</fullName>
    </recommendedName>
</protein>
<evidence type="ECO:0000256" key="4">
    <source>
        <dbReference type="ARBA" id="ARBA00023242"/>
    </source>
</evidence>
<name>A0AAV1I062_9CHLO</name>
<dbReference type="AlphaFoldDB" id="A0AAV1I062"/>
<dbReference type="EMBL" id="CAUYUE010000003">
    <property type="protein sequence ID" value="CAK0759457.1"/>
    <property type="molecule type" value="Genomic_DNA"/>
</dbReference>
<dbReference type="Pfam" id="PF14811">
    <property type="entry name" value="TPD"/>
    <property type="match status" value="1"/>
</dbReference>
<evidence type="ECO:0000256" key="3">
    <source>
        <dbReference type="ARBA" id="ARBA00022490"/>
    </source>
</evidence>
<evidence type="ECO:0000313" key="6">
    <source>
        <dbReference type="EMBL" id="CAK0759457.1"/>
    </source>
</evidence>
<evidence type="ECO:0000256" key="2">
    <source>
        <dbReference type="ARBA" id="ARBA00004496"/>
    </source>
</evidence>
<proteinExistence type="predicted"/>
<sequence>MNSEQYAEFESLLPPLGSVPNLELFAKRLRVPYDVLSAAHAQAAQLQSWKNHISAKHRLPGLYKRYVSGETLAELACEAELPPCLLVRRFLELIPEAQGLKATHVLRNPKLLSSLPDGHAAAAASCEVPMPMSVDQQGLSAALLSRLQADIMEAAEWDTVSSPQADLMRSVLGQEYEAILAEKLRCANIAFFSEGRLRQEGFFKTPDVKLEVPVLMHGQVVTWIDSKAMFGSERYHMQQQELQYAKYLNRFGPGAVIYWFGFYEGLEDLHPDVLVLGDIPDSSDILQLRQLPLLD</sequence>
<accession>A0AAV1I062</accession>
<dbReference type="PANTHER" id="PTHR31661:SF1">
    <property type="entry name" value="CDAN1-INTERACTING NUCLEASE 1"/>
    <property type="match status" value="1"/>
</dbReference>
<comment type="subcellular location">
    <subcellularLocation>
        <location evidence="2">Cytoplasm</location>
    </subcellularLocation>
    <subcellularLocation>
        <location evidence="1">Nucleus</location>
    </subcellularLocation>
</comment>
<comment type="caution">
    <text evidence="6">The sequence shown here is derived from an EMBL/GenBank/DDBJ whole genome shotgun (WGS) entry which is preliminary data.</text>
</comment>
<organism evidence="6 7">
    <name type="scientific">Coccomyxa viridis</name>
    <dbReference type="NCBI Taxonomy" id="1274662"/>
    <lineage>
        <taxon>Eukaryota</taxon>
        <taxon>Viridiplantae</taxon>
        <taxon>Chlorophyta</taxon>
        <taxon>core chlorophytes</taxon>
        <taxon>Trebouxiophyceae</taxon>
        <taxon>Trebouxiophyceae incertae sedis</taxon>
        <taxon>Coccomyxaceae</taxon>
        <taxon>Coccomyxa</taxon>
    </lineage>
</organism>
<gene>
    <name evidence="6" type="ORF">CVIRNUC_002699</name>
</gene>